<comment type="caution">
    <text evidence="1">The sequence shown here is derived from an EMBL/GenBank/DDBJ whole genome shotgun (WGS) entry which is preliminary data.</text>
</comment>
<dbReference type="Proteomes" id="UP000004923">
    <property type="component" value="Unassembled WGS sequence"/>
</dbReference>
<evidence type="ECO:0000313" key="2">
    <source>
        <dbReference type="Proteomes" id="UP000004923"/>
    </source>
</evidence>
<dbReference type="AlphaFoldDB" id="E8LG41"/>
<evidence type="ECO:0000313" key="1">
    <source>
        <dbReference type="EMBL" id="EFY04161.1"/>
    </source>
</evidence>
<dbReference type="HOGENOM" id="CLU_2956576_0_0_9"/>
<dbReference type="EMBL" id="AEVN01000100">
    <property type="protein sequence ID" value="EFY04161.1"/>
    <property type="molecule type" value="Genomic_DNA"/>
</dbReference>
<proteinExistence type="predicted"/>
<name>E8LG41_9FIRM</name>
<reference evidence="1 2" key="1">
    <citation type="submission" date="2011-01" db="EMBL/GenBank/DDBJ databases">
        <authorList>
            <person name="Weinstock G."/>
            <person name="Sodergren E."/>
            <person name="Clifton S."/>
            <person name="Fulton L."/>
            <person name="Fulton B."/>
            <person name="Courtney L."/>
            <person name="Fronick C."/>
            <person name="Harrison M."/>
            <person name="Strong C."/>
            <person name="Farmer C."/>
            <person name="Delahaunty K."/>
            <person name="Markovic C."/>
            <person name="Hall O."/>
            <person name="Minx P."/>
            <person name="Tomlinson C."/>
            <person name="Mitreva M."/>
            <person name="Hou S."/>
            <person name="Chen J."/>
            <person name="Wollam A."/>
            <person name="Pepin K.H."/>
            <person name="Johnson M."/>
            <person name="Bhonagiri V."/>
            <person name="Zhang X."/>
            <person name="Suruliraj S."/>
            <person name="Warren W."/>
            <person name="Chinwalla A."/>
            <person name="Mardis E.R."/>
            <person name="Wilson R.K."/>
        </authorList>
    </citation>
    <scope>NUCLEOTIDE SEQUENCE [LARGE SCALE GENOMIC DNA]</scope>
    <source>
        <strain evidence="1 2">YIT 12067</strain>
    </source>
</reference>
<sequence>MIITSQQFYTPIIYYSPRSNRELFLNFTKFVKNVTKMQFLRCKLTLNCSFLSIKFDIRL</sequence>
<organism evidence="1 2">
    <name type="scientific">Phascolarctobacterium succinatutens YIT 12067</name>
    <dbReference type="NCBI Taxonomy" id="626939"/>
    <lineage>
        <taxon>Bacteria</taxon>
        <taxon>Bacillati</taxon>
        <taxon>Bacillota</taxon>
        <taxon>Negativicutes</taxon>
        <taxon>Acidaminococcales</taxon>
        <taxon>Acidaminococcaceae</taxon>
        <taxon>Phascolarctobacterium</taxon>
    </lineage>
</organism>
<keyword evidence="2" id="KW-1185">Reference proteome</keyword>
<accession>E8LG41</accession>
<protein>
    <submittedName>
        <fullName evidence="1">Uncharacterized protein</fullName>
    </submittedName>
</protein>
<gene>
    <name evidence="1" type="ORF">HMPREF9443_01840</name>
</gene>